<keyword evidence="5 7" id="KW-1133">Transmembrane helix</keyword>
<feature type="transmembrane region" description="Helical" evidence="7">
    <location>
        <begin position="39"/>
        <end position="56"/>
    </location>
</feature>
<sequence>MMYLVYAVMFFLLLIAYFKIADRYNIIDKPNERSSHANVTIRGGGIIFIIAALVAVGQHFTEFWLPVLGIVLIGVISFLDDIYTLPNKVRLLVHLVAVTLLFLYLHVLSLPLLVVIMLYILVIGIINAYNFMDGINGITGLYSLVVLGGLQFVNLQQAAFIAPDMIWLPMIASVVFLFFNFRRKAVCFAGDVGSVTIAFWIVLLLLDLILTTGDWLYILFLSVYGVDSILTIIHRLLLQQNIFKAHRLHFYQILANEQKVPHLVVSTGYALIQALIIILLINGQLALGQQWIKGLTILLPLVLIYVGLKGKLMQPRLK</sequence>
<evidence type="ECO:0000256" key="1">
    <source>
        <dbReference type="ARBA" id="ARBA00004651"/>
    </source>
</evidence>
<feature type="transmembrane region" description="Helical" evidence="7">
    <location>
        <begin position="134"/>
        <end position="153"/>
    </location>
</feature>
<evidence type="ECO:0000256" key="3">
    <source>
        <dbReference type="ARBA" id="ARBA00022679"/>
    </source>
</evidence>
<proteinExistence type="predicted"/>
<dbReference type="PANTHER" id="PTHR22926:SF3">
    <property type="entry name" value="UNDECAPRENYL-PHOSPHATE ALPHA-N-ACETYLGLUCOSAMINYL 1-PHOSPHATE TRANSFERASE"/>
    <property type="match status" value="1"/>
</dbReference>
<accession>A0ABS7GJ70</accession>
<keyword evidence="4 7" id="KW-0812">Transmembrane</keyword>
<dbReference type="Proteomes" id="UP000812961">
    <property type="component" value="Unassembled WGS sequence"/>
</dbReference>
<dbReference type="RefSeq" id="WP_220252662.1">
    <property type="nucleotide sequence ID" value="NZ_JAICCF010000004.1"/>
</dbReference>
<feature type="transmembrane region" description="Helical" evidence="7">
    <location>
        <begin position="91"/>
        <end position="122"/>
    </location>
</feature>
<evidence type="ECO:0000313" key="9">
    <source>
        <dbReference type="Proteomes" id="UP000812961"/>
    </source>
</evidence>
<keyword evidence="6 7" id="KW-0472">Membrane</keyword>
<feature type="transmembrane region" description="Helical" evidence="7">
    <location>
        <begin position="186"/>
        <end position="209"/>
    </location>
</feature>
<evidence type="ECO:0000256" key="6">
    <source>
        <dbReference type="ARBA" id="ARBA00023136"/>
    </source>
</evidence>
<keyword evidence="3" id="KW-0808">Transferase</keyword>
<keyword evidence="9" id="KW-1185">Reference proteome</keyword>
<dbReference type="EMBL" id="JAICCF010000004">
    <property type="protein sequence ID" value="MBW8687346.1"/>
    <property type="molecule type" value="Genomic_DNA"/>
</dbReference>
<feature type="transmembrane region" description="Helical" evidence="7">
    <location>
        <begin position="159"/>
        <end position="179"/>
    </location>
</feature>
<evidence type="ECO:0000256" key="4">
    <source>
        <dbReference type="ARBA" id="ARBA00022692"/>
    </source>
</evidence>
<feature type="transmembrane region" description="Helical" evidence="7">
    <location>
        <begin position="291"/>
        <end position="308"/>
    </location>
</feature>
<feature type="transmembrane region" description="Helical" evidence="7">
    <location>
        <begin position="215"/>
        <end position="238"/>
    </location>
</feature>
<evidence type="ECO:0000256" key="7">
    <source>
        <dbReference type="SAM" id="Phobius"/>
    </source>
</evidence>
<name>A0ABS7GJ70_9BACT</name>
<evidence type="ECO:0000256" key="5">
    <source>
        <dbReference type="ARBA" id="ARBA00022989"/>
    </source>
</evidence>
<evidence type="ECO:0000256" key="2">
    <source>
        <dbReference type="ARBA" id="ARBA00022475"/>
    </source>
</evidence>
<protein>
    <submittedName>
        <fullName evidence="8">Glycosyltransferase family 4 protein</fullName>
    </submittedName>
</protein>
<organism evidence="8 9">
    <name type="scientific">Chitinophaga rhizophila</name>
    <dbReference type="NCBI Taxonomy" id="2866212"/>
    <lineage>
        <taxon>Bacteria</taxon>
        <taxon>Pseudomonadati</taxon>
        <taxon>Bacteroidota</taxon>
        <taxon>Chitinophagia</taxon>
        <taxon>Chitinophagales</taxon>
        <taxon>Chitinophagaceae</taxon>
        <taxon>Chitinophaga</taxon>
    </lineage>
</organism>
<keyword evidence="2" id="KW-1003">Cell membrane</keyword>
<reference evidence="8 9" key="1">
    <citation type="submission" date="2021-08" db="EMBL/GenBank/DDBJ databases">
        <title>The genome sequence of Chitinophaga sp. B61.</title>
        <authorList>
            <person name="Zhang X."/>
        </authorList>
    </citation>
    <scope>NUCLEOTIDE SEQUENCE [LARGE SCALE GENOMIC DNA]</scope>
    <source>
        <strain evidence="8 9">B61</strain>
    </source>
</reference>
<dbReference type="Pfam" id="PF00953">
    <property type="entry name" value="Glycos_transf_4"/>
    <property type="match status" value="1"/>
</dbReference>
<evidence type="ECO:0000313" key="8">
    <source>
        <dbReference type="EMBL" id="MBW8687346.1"/>
    </source>
</evidence>
<feature type="transmembrane region" description="Helical" evidence="7">
    <location>
        <begin position="63"/>
        <end position="79"/>
    </location>
</feature>
<comment type="caution">
    <text evidence="8">The sequence shown here is derived from an EMBL/GenBank/DDBJ whole genome shotgun (WGS) entry which is preliminary data.</text>
</comment>
<comment type="subcellular location">
    <subcellularLocation>
        <location evidence="1">Cell membrane</location>
        <topology evidence="1">Multi-pass membrane protein</topology>
    </subcellularLocation>
</comment>
<gene>
    <name evidence="8" type="ORF">K1Y79_23625</name>
</gene>
<feature type="transmembrane region" description="Helical" evidence="7">
    <location>
        <begin position="263"/>
        <end position="285"/>
    </location>
</feature>
<dbReference type="PANTHER" id="PTHR22926">
    <property type="entry name" value="PHOSPHO-N-ACETYLMURAMOYL-PENTAPEPTIDE-TRANSFERASE"/>
    <property type="match status" value="1"/>
</dbReference>
<dbReference type="InterPro" id="IPR000715">
    <property type="entry name" value="Glycosyl_transferase_4"/>
</dbReference>
<dbReference type="CDD" id="cd06854">
    <property type="entry name" value="GT_WbpL_WbcO_like"/>
    <property type="match status" value="1"/>
</dbReference>